<accession>A0A7R8ATW4</accession>
<dbReference type="RefSeq" id="XP_041562768.1">
    <property type="nucleotide sequence ID" value="XM_041697216.1"/>
</dbReference>
<gene>
    <name evidence="1" type="ORF">APUU_80885S</name>
</gene>
<dbReference type="EMBL" id="AP024450">
    <property type="protein sequence ID" value="BCS30582.1"/>
    <property type="molecule type" value="Genomic_DNA"/>
</dbReference>
<sequence length="167" mass="19041">MKVPDHVPSLYRIHQFRKIWHALLKTWKGCLDENSKEFKSAVRYVWKRLCRECWSPGKVLDGKFDENIASGIRQLQLRGNPALANKDLDQALVGILSKARELREVILSGQFMVHIDAEATHFDGEKFLPPLVIVSSEKFGDTWEGRVASQIPGSWMSLRGAKFGVKH</sequence>
<dbReference type="KEGG" id="apuu:APUU_80885S"/>
<evidence type="ECO:0000313" key="1">
    <source>
        <dbReference type="EMBL" id="BCS30582.1"/>
    </source>
</evidence>
<name>A0A7R8ATW4_9EURO</name>
<organism evidence="1 2">
    <name type="scientific">Aspergillus puulaauensis</name>
    <dbReference type="NCBI Taxonomy" id="1220207"/>
    <lineage>
        <taxon>Eukaryota</taxon>
        <taxon>Fungi</taxon>
        <taxon>Dikarya</taxon>
        <taxon>Ascomycota</taxon>
        <taxon>Pezizomycotina</taxon>
        <taxon>Eurotiomycetes</taxon>
        <taxon>Eurotiomycetidae</taxon>
        <taxon>Eurotiales</taxon>
        <taxon>Aspergillaceae</taxon>
        <taxon>Aspergillus</taxon>
    </lineage>
</organism>
<keyword evidence="2" id="KW-1185">Reference proteome</keyword>
<proteinExistence type="predicted"/>
<evidence type="ECO:0000313" key="2">
    <source>
        <dbReference type="Proteomes" id="UP000654913"/>
    </source>
</evidence>
<protein>
    <submittedName>
        <fullName evidence="1">Uncharacterized protein</fullName>
    </submittedName>
</protein>
<reference evidence="1" key="1">
    <citation type="submission" date="2021-01" db="EMBL/GenBank/DDBJ databases">
        <authorList>
            <consortium name="Aspergillus puulaauensis MK2 genome sequencing consortium"/>
            <person name="Kazuki M."/>
            <person name="Futagami T."/>
        </authorList>
    </citation>
    <scope>NUCLEOTIDE SEQUENCE</scope>
    <source>
        <strain evidence="1">MK2</strain>
    </source>
</reference>
<reference evidence="1" key="2">
    <citation type="submission" date="2021-02" db="EMBL/GenBank/DDBJ databases">
        <title>Aspergillus puulaauensis MK2 genome sequence.</title>
        <authorList>
            <person name="Futagami T."/>
            <person name="Mori K."/>
            <person name="Kadooka C."/>
            <person name="Tanaka T."/>
        </authorList>
    </citation>
    <scope>NUCLEOTIDE SEQUENCE</scope>
    <source>
        <strain evidence="1">MK2</strain>
    </source>
</reference>
<dbReference type="Proteomes" id="UP000654913">
    <property type="component" value="Chromosome 8"/>
</dbReference>
<dbReference type="AlphaFoldDB" id="A0A7R8ATW4"/>
<dbReference type="GeneID" id="64980579"/>